<feature type="region of interest" description="Disordered" evidence="1">
    <location>
        <begin position="209"/>
        <end position="229"/>
    </location>
</feature>
<feature type="compositionally biased region" description="Low complexity" evidence="1">
    <location>
        <begin position="37"/>
        <end position="47"/>
    </location>
</feature>
<evidence type="ECO:0000313" key="3">
    <source>
        <dbReference type="Proteomes" id="UP000270094"/>
    </source>
</evidence>
<feature type="compositionally biased region" description="Basic and acidic residues" evidence="1">
    <location>
        <begin position="1"/>
        <end position="13"/>
    </location>
</feature>
<proteinExistence type="predicted"/>
<dbReference type="AlphaFoldDB" id="A0A3P7LCP1"/>
<gene>
    <name evidence="2" type="ORF">SVUK_LOCUS12050</name>
</gene>
<dbReference type="OrthoDB" id="5824432at2759"/>
<keyword evidence="3" id="KW-1185">Reference proteome</keyword>
<reference evidence="2 3" key="1">
    <citation type="submission" date="2018-11" db="EMBL/GenBank/DDBJ databases">
        <authorList>
            <consortium name="Pathogen Informatics"/>
        </authorList>
    </citation>
    <scope>NUCLEOTIDE SEQUENCE [LARGE SCALE GENOMIC DNA]</scope>
</reference>
<organism evidence="2 3">
    <name type="scientific">Strongylus vulgaris</name>
    <name type="common">Blood worm</name>
    <dbReference type="NCBI Taxonomy" id="40348"/>
    <lineage>
        <taxon>Eukaryota</taxon>
        <taxon>Metazoa</taxon>
        <taxon>Ecdysozoa</taxon>
        <taxon>Nematoda</taxon>
        <taxon>Chromadorea</taxon>
        <taxon>Rhabditida</taxon>
        <taxon>Rhabditina</taxon>
        <taxon>Rhabditomorpha</taxon>
        <taxon>Strongyloidea</taxon>
        <taxon>Strongylidae</taxon>
        <taxon>Strongylus</taxon>
    </lineage>
</organism>
<accession>A0A3P7LCP1</accession>
<evidence type="ECO:0000256" key="1">
    <source>
        <dbReference type="SAM" id="MobiDB-lite"/>
    </source>
</evidence>
<feature type="region of interest" description="Disordered" evidence="1">
    <location>
        <begin position="1"/>
        <end position="47"/>
    </location>
</feature>
<evidence type="ECO:0000313" key="2">
    <source>
        <dbReference type="EMBL" id="VDM77052.1"/>
    </source>
</evidence>
<sequence>YAFTAEKRARQQFDEANAPPEVKPEPPPRNHVNGVASTDSPTPSSTSLINEVLQPCAAPPATLPLPKPQPSAMKDVSFEEFEGRGTVFDELEWMTIDDKEALSQVLGNASLSSRPESTSSANSVPIVGEVGLKPLHSLTNNGKSATLSAIPPYPVLDFGEVLQPCAAPPATLPLPKPQPSAMKDVSFEEFEGQPAVSLSTTGGLNRAAFSKPANSVPPPANHVTPTPVRHESPLRVRLLTKGYRENLVSVAMDRLPRERLPHIEYYMKGMSILEKKGVDVTMTVKFLLDSHLTDKQNNFCNFSNSSPQIPFVTVAPFPYMFYPDPPYTCPSLYDTLRTMCVLMTYQRNDPRSSHMISIVQAEKH</sequence>
<name>A0A3P7LCP1_STRVU</name>
<dbReference type="EMBL" id="UYYB01098333">
    <property type="protein sequence ID" value="VDM77052.1"/>
    <property type="molecule type" value="Genomic_DNA"/>
</dbReference>
<protein>
    <submittedName>
        <fullName evidence="2">Uncharacterized protein</fullName>
    </submittedName>
</protein>
<dbReference type="Proteomes" id="UP000270094">
    <property type="component" value="Unassembled WGS sequence"/>
</dbReference>
<feature type="non-terminal residue" evidence="2">
    <location>
        <position position="1"/>
    </location>
</feature>